<feature type="domain" description="Aminopeptidase P N-terminal" evidence="12">
    <location>
        <begin position="28"/>
        <end position="166"/>
    </location>
</feature>
<dbReference type="InterPro" id="IPR029149">
    <property type="entry name" value="Creatin/AminoP/Spt16_N"/>
</dbReference>
<comment type="cofactor">
    <cofactor evidence="2">
        <name>Mn(2+)</name>
        <dbReference type="ChEBI" id="CHEBI:29035"/>
    </cofactor>
</comment>
<name>A0A6M0CJ24_9FLAO</name>
<dbReference type="InterPro" id="IPR007865">
    <property type="entry name" value="Aminopep_P_N"/>
</dbReference>
<dbReference type="Pfam" id="PF00557">
    <property type="entry name" value="Peptidase_M24"/>
    <property type="match status" value="1"/>
</dbReference>
<evidence type="ECO:0000313" key="14">
    <source>
        <dbReference type="Proteomes" id="UP000474296"/>
    </source>
</evidence>
<dbReference type="PANTHER" id="PTHR43226:SF4">
    <property type="entry name" value="XAA-PRO AMINOPEPTIDASE 3"/>
    <property type="match status" value="1"/>
</dbReference>
<dbReference type="InterPro" id="IPR036005">
    <property type="entry name" value="Creatinase/aminopeptidase-like"/>
</dbReference>
<keyword evidence="9" id="KW-0464">Manganese</keyword>
<gene>
    <name evidence="13" type="ORF">GWK10_11880</name>
</gene>
<dbReference type="Proteomes" id="UP000474296">
    <property type="component" value="Unassembled WGS sequence"/>
</dbReference>
<accession>A0A6M0CJ24</accession>
<dbReference type="GO" id="GO:0006508">
    <property type="term" value="P:proteolysis"/>
    <property type="evidence" value="ECO:0007669"/>
    <property type="project" value="UniProtKB-KW"/>
</dbReference>
<dbReference type="Gene3D" id="3.90.230.10">
    <property type="entry name" value="Creatinase/methionine aminopeptidase superfamily"/>
    <property type="match status" value="1"/>
</dbReference>
<evidence type="ECO:0000256" key="2">
    <source>
        <dbReference type="ARBA" id="ARBA00001936"/>
    </source>
</evidence>
<evidence type="ECO:0000256" key="3">
    <source>
        <dbReference type="ARBA" id="ARBA00008766"/>
    </source>
</evidence>
<keyword evidence="14" id="KW-1185">Reference proteome</keyword>
<dbReference type="InterPro" id="IPR001131">
    <property type="entry name" value="Peptidase_M24B_aminopep-P_CS"/>
</dbReference>
<comment type="caution">
    <text evidence="13">The sequence shown here is derived from an EMBL/GenBank/DDBJ whole genome shotgun (WGS) entry which is preliminary data.</text>
</comment>
<evidence type="ECO:0000313" key="13">
    <source>
        <dbReference type="EMBL" id="NER17915.1"/>
    </source>
</evidence>
<dbReference type="GO" id="GO:0030145">
    <property type="term" value="F:manganese ion binding"/>
    <property type="evidence" value="ECO:0007669"/>
    <property type="project" value="InterPro"/>
</dbReference>
<dbReference type="InterPro" id="IPR000994">
    <property type="entry name" value="Pept_M24"/>
</dbReference>
<evidence type="ECO:0000256" key="5">
    <source>
        <dbReference type="ARBA" id="ARBA00022670"/>
    </source>
</evidence>
<keyword evidence="8" id="KW-0482">Metalloprotease</keyword>
<keyword evidence="6 10" id="KW-0479">Metal-binding</keyword>
<feature type="signal peptide" evidence="11">
    <location>
        <begin position="1"/>
        <end position="19"/>
    </location>
</feature>
<sequence length="539" mass="60188">MRTILSIFCLILTFNLGTAQDKLPTDYLKKEFHKERREAFRKLMPKNSVAVVFANAVRNRSNDVDYVYHQDPNFFYLTGYNEPHSVLLIFSEDQETENGTVNEMIFARERNAAREQWDGRRLGVDGVKNKLGFDNVASGSSFKNLPVDLTKFDKILMPTLQNDVRDARGSADLFDLITQFKEQSGYSSANQMSSMSKRIYSTIDATPIENSSNLVPRLKAAMEQMAELKDDQLLVDFTNAKDDAARKELQQKMKLQLASDKFDTDTFNSIAGQLREVKTPEEMVLLKKAIEISAVGQIEIMKAMHPNMSETEIQGVHEFIYKKYGAEYEGYPSIVGGGNNGCILHYIENNKTEVGQDLVLMDLGAEYHGYTADVTRTIPANGKFTEEQKAIYDLVYDAQEAGIKVSVVGGSFSAPGKVARDVINEGLAKLGIIASADAKHRYFPHGTSHYLGLDVHDPGTYGAFKANTVITVEPGIYIPDGSPCDKKWWGIAVRIEDDILITDNGPVNLSAMAPRKSEEIEKLMKQKSVLSKLELPSLD</sequence>
<evidence type="ECO:0000256" key="8">
    <source>
        <dbReference type="ARBA" id="ARBA00023049"/>
    </source>
</evidence>
<dbReference type="GO" id="GO:0070006">
    <property type="term" value="F:metalloaminopeptidase activity"/>
    <property type="evidence" value="ECO:0007669"/>
    <property type="project" value="InterPro"/>
</dbReference>
<dbReference type="SUPFAM" id="SSF55920">
    <property type="entry name" value="Creatinase/aminopeptidase"/>
    <property type="match status" value="1"/>
</dbReference>
<evidence type="ECO:0000256" key="9">
    <source>
        <dbReference type="ARBA" id="ARBA00023211"/>
    </source>
</evidence>
<dbReference type="RefSeq" id="WP_164032582.1">
    <property type="nucleotide sequence ID" value="NZ_JAABOQ010000004.1"/>
</dbReference>
<comment type="catalytic activity">
    <reaction evidence="1">
        <text>Release of any N-terminal amino acid, including proline, that is linked to proline, even from a dipeptide or tripeptide.</text>
        <dbReference type="EC" id="3.4.11.9"/>
    </reaction>
</comment>
<dbReference type="CDD" id="cd01087">
    <property type="entry name" value="Prolidase"/>
    <property type="match status" value="1"/>
</dbReference>
<dbReference type="SMART" id="SM01011">
    <property type="entry name" value="AMP_N"/>
    <property type="match status" value="1"/>
</dbReference>
<reference evidence="13 14" key="1">
    <citation type="submission" date="2020-01" db="EMBL/GenBank/DDBJ databases">
        <title>Spongiivirga citrea KCTC 32990T.</title>
        <authorList>
            <person name="Wang G."/>
        </authorList>
    </citation>
    <scope>NUCLEOTIDE SEQUENCE [LARGE SCALE GENOMIC DNA]</scope>
    <source>
        <strain evidence="13 14">KCTC 32990</strain>
    </source>
</reference>
<keyword evidence="11" id="KW-0732">Signal</keyword>
<dbReference type="PROSITE" id="PS00491">
    <property type="entry name" value="PROLINE_PEPTIDASE"/>
    <property type="match status" value="1"/>
</dbReference>
<dbReference type="AlphaFoldDB" id="A0A6M0CJ24"/>
<evidence type="ECO:0000256" key="6">
    <source>
        <dbReference type="ARBA" id="ARBA00022723"/>
    </source>
</evidence>
<keyword evidence="7" id="KW-0378">Hydrolase</keyword>
<feature type="chain" id="PRO_5026942467" description="Xaa-Pro aminopeptidase" evidence="11">
    <location>
        <begin position="20"/>
        <end position="539"/>
    </location>
</feature>
<evidence type="ECO:0000256" key="7">
    <source>
        <dbReference type="ARBA" id="ARBA00022801"/>
    </source>
</evidence>
<dbReference type="InterPro" id="IPR052433">
    <property type="entry name" value="X-Pro_dipept-like"/>
</dbReference>
<dbReference type="EMBL" id="JAABOQ010000004">
    <property type="protein sequence ID" value="NER17915.1"/>
    <property type="molecule type" value="Genomic_DNA"/>
</dbReference>
<evidence type="ECO:0000259" key="12">
    <source>
        <dbReference type="SMART" id="SM01011"/>
    </source>
</evidence>
<evidence type="ECO:0000256" key="10">
    <source>
        <dbReference type="RuleBase" id="RU000590"/>
    </source>
</evidence>
<dbReference type="Pfam" id="PF05195">
    <property type="entry name" value="AMP_N"/>
    <property type="match status" value="1"/>
</dbReference>
<organism evidence="13 14">
    <name type="scientific">Spongiivirga citrea</name>
    <dbReference type="NCBI Taxonomy" id="1481457"/>
    <lineage>
        <taxon>Bacteria</taxon>
        <taxon>Pseudomonadati</taxon>
        <taxon>Bacteroidota</taxon>
        <taxon>Flavobacteriia</taxon>
        <taxon>Flavobacteriales</taxon>
        <taxon>Flavobacteriaceae</taxon>
        <taxon>Spongiivirga</taxon>
    </lineage>
</organism>
<keyword evidence="5" id="KW-0645">Protease</keyword>
<protein>
    <recommendedName>
        <fullName evidence="4">Xaa-Pro aminopeptidase</fullName>
        <ecNumber evidence="4">3.4.11.9</ecNumber>
    </recommendedName>
</protein>
<evidence type="ECO:0000256" key="4">
    <source>
        <dbReference type="ARBA" id="ARBA00012574"/>
    </source>
</evidence>
<dbReference type="Gene3D" id="3.40.350.10">
    <property type="entry name" value="Creatinase/prolidase N-terminal domain"/>
    <property type="match status" value="1"/>
</dbReference>
<evidence type="ECO:0000256" key="11">
    <source>
        <dbReference type="SAM" id="SignalP"/>
    </source>
</evidence>
<comment type="similarity">
    <text evidence="3 10">Belongs to the peptidase M24B family.</text>
</comment>
<dbReference type="EC" id="3.4.11.9" evidence="4"/>
<proteinExistence type="inferred from homology"/>
<evidence type="ECO:0000256" key="1">
    <source>
        <dbReference type="ARBA" id="ARBA00001424"/>
    </source>
</evidence>
<dbReference type="PANTHER" id="PTHR43226">
    <property type="entry name" value="XAA-PRO AMINOPEPTIDASE 3"/>
    <property type="match status" value="1"/>
</dbReference>
<dbReference type="SUPFAM" id="SSF53092">
    <property type="entry name" value="Creatinase/prolidase N-terminal domain"/>
    <property type="match status" value="1"/>
</dbReference>